<evidence type="ECO:0000313" key="7">
    <source>
        <dbReference type="Proteomes" id="UP000006174"/>
    </source>
</evidence>
<protein>
    <recommendedName>
        <fullName evidence="5">Ketoreductase domain-containing protein</fullName>
    </recommendedName>
</protein>
<dbReference type="STRING" id="1128400.I2FQJ2"/>
<dbReference type="Pfam" id="PF00106">
    <property type="entry name" value="adh_short"/>
    <property type="match status" value="1"/>
</dbReference>
<dbReference type="OrthoDB" id="9876299at2759"/>
<dbReference type="HOGENOM" id="CLU_010194_2_11_1"/>
<dbReference type="eggNOG" id="KOG1204">
    <property type="taxonomic scope" value="Eukaryota"/>
</dbReference>
<keyword evidence="7" id="KW-1185">Reference proteome</keyword>
<accession>I2FQJ2</accession>
<name>I2FQJ2_USTHO</name>
<evidence type="ECO:0000256" key="4">
    <source>
        <dbReference type="SAM" id="SignalP"/>
    </source>
</evidence>
<dbReference type="SUPFAM" id="SSF51735">
    <property type="entry name" value="NAD(P)-binding Rossmann-fold domains"/>
    <property type="match status" value="1"/>
</dbReference>
<dbReference type="EMBL" id="CAGI01000142">
    <property type="protein sequence ID" value="CCF49185.1"/>
    <property type="molecule type" value="Genomic_DNA"/>
</dbReference>
<evidence type="ECO:0000256" key="3">
    <source>
        <dbReference type="ARBA" id="ARBA00023002"/>
    </source>
</evidence>
<keyword evidence="2" id="KW-0521">NADP</keyword>
<evidence type="ECO:0000313" key="6">
    <source>
        <dbReference type="EMBL" id="CCF49185.1"/>
    </source>
</evidence>
<keyword evidence="4" id="KW-0732">Signal</keyword>
<dbReference type="PROSITE" id="PS00061">
    <property type="entry name" value="ADH_SHORT"/>
    <property type="match status" value="1"/>
</dbReference>
<comment type="similarity">
    <text evidence="1">Belongs to the short-chain dehydrogenases/reductases (SDR) family.</text>
</comment>
<evidence type="ECO:0000256" key="2">
    <source>
        <dbReference type="ARBA" id="ARBA00022857"/>
    </source>
</evidence>
<sequence>MADRKPVVLLTGASRGLGLAMLRLLLTGSPPCHASPIVASRVVTISRTIPSDLSSLQSCHPSDLVCIQGDVTCASTNEAAVSAAVGKFGGLDSIILNAGVVETQRIESLSPSSLAKMLNINTVSLVTTLSAALSYLRESAKPTVLFVSSGAATGNIAGWAGYNASKAAMNAIARTLANEEEKIAVFAVRPGVVDTDMQTLLREKGKDQMKEQEAQRFLHLYQNAKLLKPQQPAWSIAALATRGTRQMPKGKDGKALGEVGAFFTWNEDVLEGWKNEDAGK</sequence>
<dbReference type="InterPro" id="IPR002347">
    <property type="entry name" value="SDR_fam"/>
</dbReference>
<organism evidence="6 7">
    <name type="scientific">Ustilago hordei</name>
    <name type="common">Barley covered smut fungus</name>
    <dbReference type="NCBI Taxonomy" id="120017"/>
    <lineage>
        <taxon>Eukaryota</taxon>
        <taxon>Fungi</taxon>
        <taxon>Dikarya</taxon>
        <taxon>Basidiomycota</taxon>
        <taxon>Ustilaginomycotina</taxon>
        <taxon>Ustilaginomycetes</taxon>
        <taxon>Ustilaginales</taxon>
        <taxon>Ustilaginaceae</taxon>
        <taxon>Ustilago</taxon>
    </lineage>
</organism>
<keyword evidence="3" id="KW-0560">Oxidoreductase</keyword>
<reference evidence="6 7" key="1">
    <citation type="journal article" date="2012" name="Plant Cell">
        <title>Genome comparison of barley and maize smut fungi reveals targeted loss of RNA silencing components and species-specific presence of transposable elements.</title>
        <authorList>
            <person name="Laurie J.D."/>
            <person name="Ali S."/>
            <person name="Linning R."/>
            <person name="Mannhaupt G."/>
            <person name="Wong P."/>
            <person name="Gueldener U."/>
            <person name="Muensterkoetter M."/>
            <person name="Moore R."/>
            <person name="Kahmann R."/>
            <person name="Bakkeren G."/>
            <person name="Schirawski J."/>
        </authorList>
    </citation>
    <scope>NUCLEOTIDE SEQUENCE [LARGE SCALE GENOMIC DNA]</scope>
    <source>
        <strain evidence="7">Uh4875-4</strain>
    </source>
</reference>
<dbReference type="PANTHER" id="PTHR43008:SF8">
    <property type="entry name" value="BENZIL REDUCTASE ((S)-BENZOIN FORMING) IRC24"/>
    <property type="match status" value="1"/>
</dbReference>
<dbReference type="InterPro" id="IPR057326">
    <property type="entry name" value="KR_dom"/>
</dbReference>
<proteinExistence type="inferred from homology"/>
<dbReference type="GO" id="GO:0016616">
    <property type="term" value="F:oxidoreductase activity, acting on the CH-OH group of donors, NAD or NADP as acceptor"/>
    <property type="evidence" value="ECO:0007669"/>
    <property type="project" value="UniProtKB-ARBA"/>
</dbReference>
<dbReference type="Gene3D" id="3.40.50.720">
    <property type="entry name" value="NAD(P)-binding Rossmann-like Domain"/>
    <property type="match status" value="1"/>
</dbReference>
<dbReference type="OMA" id="SHVDEWR"/>
<dbReference type="GO" id="GO:0050664">
    <property type="term" value="F:oxidoreductase activity, acting on NAD(P)H, oxygen as acceptor"/>
    <property type="evidence" value="ECO:0007669"/>
    <property type="project" value="TreeGrafter"/>
</dbReference>
<dbReference type="SMART" id="SM00822">
    <property type="entry name" value="PKS_KR"/>
    <property type="match status" value="1"/>
</dbReference>
<gene>
    <name evidence="6" type="ORF">UHOR_07563</name>
</gene>
<dbReference type="PRINTS" id="PR00081">
    <property type="entry name" value="GDHRDH"/>
</dbReference>
<feature type="chain" id="PRO_5003658708" description="Ketoreductase domain-containing protein" evidence="4">
    <location>
        <begin position="35"/>
        <end position="280"/>
    </location>
</feature>
<dbReference type="PANTHER" id="PTHR43008">
    <property type="entry name" value="BENZIL REDUCTASE"/>
    <property type="match status" value="1"/>
</dbReference>
<feature type="domain" description="Ketoreductase" evidence="5">
    <location>
        <begin position="6"/>
        <end position="196"/>
    </location>
</feature>
<feature type="signal peptide" evidence="4">
    <location>
        <begin position="1"/>
        <end position="34"/>
    </location>
</feature>
<dbReference type="InterPro" id="IPR020904">
    <property type="entry name" value="Sc_DH/Rdtase_CS"/>
</dbReference>
<comment type="caution">
    <text evidence="6">The sequence shown here is derived from an EMBL/GenBank/DDBJ whole genome shotgun (WGS) entry which is preliminary data.</text>
</comment>
<dbReference type="Proteomes" id="UP000006174">
    <property type="component" value="Unassembled WGS sequence"/>
</dbReference>
<evidence type="ECO:0000259" key="5">
    <source>
        <dbReference type="SMART" id="SM00822"/>
    </source>
</evidence>
<evidence type="ECO:0000256" key="1">
    <source>
        <dbReference type="ARBA" id="ARBA00006484"/>
    </source>
</evidence>
<dbReference type="InterPro" id="IPR036291">
    <property type="entry name" value="NAD(P)-bd_dom_sf"/>
</dbReference>
<dbReference type="AlphaFoldDB" id="I2FQJ2"/>